<dbReference type="eggNOG" id="COG4319">
    <property type="taxonomic scope" value="Bacteria"/>
</dbReference>
<dbReference type="InterPro" id="IPR037401">
    <property type="entry name" value="SnoaL-like"/>
</dbReference>
<organism evidence="2 3">
    <name type="scientific">Thiomicrospira aerophila AL3</name>
    <dbReference type="NCBI Taxonomy" id="717772"/>
    <lineage>
        <taxon>Bacteria</taxon>
        <taxon>Pseudomonadati</taxon>
        <taxon>Pseudomonadota</taxon>
        <taxon>Gammaproteobacteria</taxon>
        <taxon>Thiotrichales</taxon>
        <taxon>Piscirickettsiaceae</taxon>
        <taxon>Thiomicrospira</taxon>
    </lineage>
</organism>
<dbReference type="STRING" id="717772.THIAE_01130"/>
<evidence type="ECO:0000313" key="3">
    <source>
        <dbReference type="Proteomes" id="UP000005380"/>
    </source>
</evidence>
<dbReference type="KEGG" id="tao:THIAE_01130"/>
<feature type="domain" description="SnoaL-like" evidence="1">
    <location>
        <begin position="32"/>
        <end position="125"/>
    </location>
</feature>
<dbReference type="Pfam" id="PF12680">
    <property type="entry name" value="SnoaL_2"/>
    <property type="match status" value="1"/>
</dbReference>
<dbReference type="OrthoDB" id="1115105at2"/>
<dbReference type="HOGENOM" id="CLU_122429_1_0_6"/>
<dbReference type="Gene3D" id="3.10.450.50">
    <property type="match status" value="1"/>
</dbReference>
<dbReference type="Proteomes" id="UP000005380">
    <property type="component" value="Chromosome"/>
</dbReference>
<evidence type="ECO:0000259" key="1">
    <source>
        <dbReference type="Pfam" id="PF12680"/>
    </source>
</evidence>
<evidence type="ECO:0000313" key="2">
    <source>
        <dbReference type="EMBL" id="AHF00546.1"/>
    </source>
</evidence>
<accession>W0DUI9</accession>
<dbReference type="EMBL" id="CP007030">
    <property type="protein sequence ID" value="AHF00546.1"/>
    <property type="molecule type" value="Genomic_DNA"/>
</dbReference>
<dbReference type="AlphaFoldDB" id="W0DUI9"/>
<dbReference type="SUPFAM" id="SSF54427">
    <property type="entry name" value="NTF2-like"/>
    <property type="match status" value="1"/>
</dbReference>
<dbReference type="RefSeq" id="WP_006459535.1">
    <property type="nucleotide sequence ID" value="NZ_CP007030.1"/>
</dbReference>
<protein>
    <recommendedName>
        <fullName evidence="1">SnoaL-like domain-containing protein</fullName>
    </recommendedName>
</protein>
<keyword evidence="3" id="KW-1185">Reference proteome</keyword>
<dbReference type="InterPro" id="IPR032710">
    <property type="entry name" value="NTF2-like_dom_sf"/>
</dbReference>
<reference evidence="2 3" key="1">
    <citation type="submission" date="2013-12" db="EMBL/GenBank/DDBJ databases">
        <authorList>
            <consortium name="DOE Joint Genome Institute"/>
            <person name="Kappler U."/>
            <person name="Huntemann M."/>
            <person name="Han J."/>
            <person name="Chen A."/>
            <person name="Kyrpides N."/>
            <person name="Mavromatis K."/>
            <person name="Markowitz V."/>
            <person name="Palaniappan K."/>
            <person name="Ivanova N."/>
            <person name="Schaumberg A."/>
            <person name="Pati A."/>
            <person name="Liolios K."/>
            <person name="Nordberg H.P."/>
            <person name="Cantor M.N."/>
            <person name="Hua S.X."/>
            <person name="Woyke T."/>
        </authorList>
    </citation>
    <scope>NUCLEOTIDE SEQUENCE [LARGE SCALE GENOMIC DNA]</scope>
    <source>
        <strain evidence="3">AL2</strain>
    </source>
</reference>
<dbReference type="InParanoid" id="W0DUI9"/>
<name>W0DUI9_9GAMM</name>
<proteinExistence type="predicted"/>
<sequence>MTTHYYELTASQKVAPQARPSQSIAEVLTTYQEMFENLDPHTMAQHFSEVFAPQVYFKDPFNEIKGRAKLVGLFEHMFTTLHEPMFRIHHKAGSGNTGYLEWRFYFKLKPNQPVKQINGMSKIVIDEQGWVIVHIDYWDSGEYVYHQVPVVGALTRWVAKKLRAPL</sequence>
<gene>
    <name evidence="2" type="ORF">THIAE_01130</name>
</gene>